<dbReference type="InterPro" id="IPR042087">
    <property type="entry name" value="DNA_pol_B_thumb"/>
</dbReference>
<dbReference type="Gene3D" id="1.10.287.690">
    <property type="entry name" value="Helix hairpin bin"/>
    <property type="match status" value="1"/>
</dbReference>
<dbReference type="GO" id="GO:0006287">
    <property type="term" value="P:base-excision repair, gap-filling"/>
    <property type="evidence" value="ECO:0007669"/>
    <property type="project" value="TreeGrafter"/>
</dbReference>
<evidence type="ECO:0000256" key="6">
    <source>
        <dbReference type="ARBA" id="ARBA00023125"/>
    </source>
</evidence>
<comment type="catalytic activity">
    <reaction evidence="8">
        <text>DNA(n) + a 2'-deoxyribonucleoside 5'-triphosphate = DNA(n+1) + diphosphate</text>
        <dbReference type="Rhea" id="RHEA:22508"/>
        <dbReference type="Rhea" id="RHEA-COMP:17339"/>
        <dbReference type="Rhea" id="RHEA-COMP:17340"/>
        <dbReference type="ChEBI" id="CHEBI:33019"/>
        <dbReference type="ChEBI" id="CHEBI:61560"/>
        <dbReference type="ChEBI" id="CHEBI:173112"/>
        <dbReference type="EC" id="2.7.7.7"/>
    </reaction>
</comment>
<dbReference type="InterPro" id="IPR006133">
    <property type="entry name" value="DNA-dir_DNA_pol_B_exonuc"/>
</dbReference>
<evidence type="ECO:0000256" key="5">
    <source>
        <dbReference type="ARBA" id="ARBA00022932"/>
    </source>
</evidence>
<organism evidence="11 12">
    <name type="scientific">Anaeromyces robustus</name>
    <dbReference type="NCBI Taxonomy" id="1754192"/>
    <lineage>
        <taxon>Eukaryota</taxon>
        <taxon>Fungi</taxon>
        <taxon>Fungi incertae sedis</taxon>
        <taxon>Chytridiomycota</taxon>
        <taxon>Chytridiomycota incertae sedis</taxon>
        <taxon>Neocallimastigomycetes</taxon>
        <taxon>Neocallimastigales</taxon>
        <taxon>Neocallimastigaceae</taxon>
        <taxon>Anaeromyces</taxon>
    </lineage>
</organism>
<dbReference type="OrthoDB" id="2148603at2759"/>
<feature type="domain" description="DNA-directed DNA polymerase family B multifunctional" evidence="9">
    <location>
        <begin position="374"/>
        <end position="786"/>
    </location>
</feature>
<proteinExistence type="inferred from homology"/>
<dbReference type="GO" id="GO:0045004">
    <property type="term" value="P:DNA replication proofreading"/>
    <property type="evidence" value="ECO:0007669"/>
    <property type="project" value="TreeGrafter"/>
</dbReference>
<dbReference type="PANTHER" id="PTHR10322">
    <property type="entry name" value="DNA POLYMERASE CATALYTIC SUBUNIT"/>
    <property type="match status" value="1"/>
</dbReference>
<evidence type="ECO:0000256" key="3">
    <source>
        <dbReference type="ARBA" id="ARBA00022679"/>
    </source>
</evidence>
<dbReference type="GO" id="GO:0003887">
    <property type="term" value="F:DNA-directed DNA polymerase activity"/>
    <property type="evidence" value="ECO:0007669"/>
    <property type="project" value="UniProtKB-KW"/>
</dbReference>
<gene>
    <name evidence="11" type="ORF">BCR32DRAFT_286820</name>
</gene>
<dbReference type="GO" id="GO:0003677">
    <property type="term" value="F:DNA binding"/>
    <property type="evidence" value="ECO:0007669"/>
    <property type="project" value="UniProtKB-KW"/>
</dbReference>
<feature type="domain" description="DNA-directed DNA polymerase family B exonuclease" evidence="10">
    <location>
        <begin position="95"/>
        <end position="304"/>
    </location>
</feature>
<reference evidence="11 12" key="1">
    <citation type="submission" date="2016-08" db="EMBL/GenBank/DDBJ databases">
        <title>A Parts List for Fungal Cellulosomes Revealed by Comparative Genomics.</title>
        <authorList>
            <consortium name="DOE Joint Genome Institute"/>
            <person name="Haitjema C.H."/>
            <person name="Gilmore S.P."/>
            <person name="Henske J.K."/>
            <person name="Solomon K.V."/>
            <person name="De Groot R."/>
            <person name="Kuo A."/>
            <person name="Mondo S.J."/>
            <person name="Salamov A.A."/>
            <person name="Labutti K."/>
            <person name="Zhao Z."/>
            <person name="Chiniquy J."/>
            <person name="Barry K."/>
            <person name="Brewer H.M."/>
            <person name="Purvine S.O."/>
            <person name="Wright A.T."/>
            <person name="Boxma B."/>
            <person name="Van Alen T."/>
            <person name="Hackstein J.H."/>
            <person name="Baker S.E."/>
            <person name="Grigoriev I.V."/>
            <person name="O'Malley M.A."/>
        </authorList>
    </citation>
    <scope>NUCLEOTIDE SEQUENCE [LARGE SCALE GENOMIC DNA]</scope>
    <source>
        <strain evidence="11 12">S4</strain>
    </source>
</reference>
<dbReference type="EMBL" id="MCFG01000494">
    <property type="protein sequence ID" value="ORX64844.1"/>
    <property type="molecule type" value="Genomic_DNA"/>
</dbReference>
<evidence type="ECO:0000259" key="9">
    <source>
        <dbReference type="Pfam" id="PF00136"/>
    </source>
</evidence>
<keyword evidence="6" id="KW-0238">DNA-binding</keyword>
<dbReference type="InterPro" id="IPR006134">
    <property type="entry name" value="DNA-dir_DNA_pol_B_multi_dom"/>
</dbReference>
<dbReference type="InterPro" id="IPR006172">
    <property type="entry name" value="DNA-dir_DNA_pol_B"/>
</dbReference>
<dbReference type="STRING" id="1754192.A0A1Y1VVQ4"/>
<dbReference type="Gene3D" id="3.90.1600.10">
    <property type="entry name" value="Palm domain of DNA polymerase"/>
    <property type="match status" value="1"/>
</dbReference>
<reference evidence="11 12" key="2">
    <citation type="submission" date="2016-08" db="EMBL/GenBank/DDBJ databases">
        <title>Pervasive Adenine N6-methylation of Active Genes in Fungi.</title>
        <authorList>
            <consortium name="DOE Joint Genome Institute"/>
            <person name="Mondo S.J."/>
            <person name="Dannebaum R.O."/>
            <person name="Kuo R.C."/>
            <person name="Labutti K."/>
            <person name="Haridas S."/>
            <person name="Kuo A."/>
            <person name="Salamov A."/>
            <person name="Ahrendt S.R."/>
            <person name="Lipzen A."/>
            <person name="Sullivan W."/>
            <person name="Andreopoulos W.B."/>
            <person name="Clum A."/>
            <person name="Lindquist E."/>
            <person name="Daum C."/>
            <person name="Ramamoorthy G.K."/>
            <person name="Gryganskyi A."/>
            <person name="Culley D."/>
            <person name="Magnuson J.K."/>
            <person name="James T.Y."/>
            <person name="O'Malley M.A."/>
            <person name="Stajich J.E."/>
            <person name="Spatafora J.W."/>
            <person name="Visel A."/>
            <person name="Grigoriev I.V."/>
        </authorList>
    </citation>
    <scope>NUCLEOTIDE SEQUENCE [LARGE SCALE GENOMIC DNA]</scope>
    <source>
        <strain evidence="11 12">S4</strain>
    </source>
</reference>
<protein>
    <recommendedName>
        <fullName evidence="7">DNA polymerase delta catalytic subunit</fullName>
        <ecNumber evidence="2">2.7.7.7</ecNumber>
    </recommendedName>
</protein>
<keyword evidence="3" id="KW-0808">Transferase</keyword>
<evidence type="ECO:0000313" key="12">
    <source>
        <dbReference type="Proteomes" id="UP000193944"/>
    </source>
</evidence>
<name>A0A1Y1VVQ4_9FUNG</name>
<dbReference type="Pfam" id="PF00136">
    <property type="entry name" value="DNA_pol_B"/>
    <property type="match status" value="1"/>
</dbReference>
<dbReference type="AlphaFoldDB" id="A0A1Y1VVQ4"/>
<dbReference type="SUPFAM" id="SSF53098">
    <property type="entry name" value="Ribonuclease H-like"/>
    <property type="match status" value="1"/>
</dbReference>
<dbReference type="GO" id="GO:0008296">
    <property type="term" value="F:3'-5'-DNA exonuclease activity"/>
    <property type="evidence" value="ECO:0007669"/>
    <property type="project" value="TreeGrafter"/>
</dbReference>
<evidence type="ECO:0000256" key="7">
    <source>
        <dbReference type="ARBA" id="ARBA00024411"/>
    </source>
</evidence>
<dbReference type="GO" id="GO:0006297">
    <property type="term" value="P:nucleotide-excision repair, DNA gap filling"/>
    <property type="evidence" value="ECO:0007669"/>
    <property type="project" value="TreeGrafter"/>
</dbReference>
<dbReference type="SUPFAM" id="SSF56672">
    <property type="entry name" value="DNA/RNA polymerases"/>
    <property type="match status" value="1"/>
</dbReference>
<dbReference type="Proteomes" id="UP000193944">
    <property type="component" value="Unassembled WGS sequence"/>
</dbReference>
<evidence type="ECO:0000256" key="1">
    <source>
        <dbReference type="ARBA" id="ARBA00005755"/>
    </source>
</evidence>
<dbReference type="GO" id="GO:0000166">
    <property type="term" value="F:nucleotide binding"/>
    <property type="evidence" value="ECO:0007669"/>
    <property type="project" value="InterPro"/>
</dbReference>
<dbReference type="GO" id="GO:0043625">
    <property type="term" value="C:delta DNA polymerase complex"/>
    <property type="evidence" value="ECO:0007669"/>
    <property type="project" value="TreeGrafter"/>
</dbReference>
<dbReference type="InterPro" id="IPR036397">
    <property type="entry name" value="RNaseH_sf"/>
</dbReference>
<keyword evidence="5" id="KW-0239">DNA-directed DNA polymerase</keyword>
<dbReference type="PANTHER" id="PTHR10322:SF23">
    <property type="entry name" value="DNA POLYMERASE DELTA CATALYTIC SUBUNIT"/>
    <property type="match status" value="1"/>
</dbReference>
<dbReference type="Pfam" id="PF03104">
    <property type="entry name" value="DNA_pol_B_exo1"/>
    <property type="match status" value="1"/>
</dbReference>
<evidence type="ECO:0000313" key="11">
    <source>
        <dbReference type="EMBL" id="ORX64844.1"/>
    </source>
</evidence>
<dbReference type="Gene3D" id="1.10.132.60">
    <property type="entry name" value="DNA polymerase family B, C-terminal domain"/>
    <property type="match status" value="1"/>
</dbReference>
<sequence>MKLFIIHWEANNIIDDNIIIFGFGYTYDKQQIILSVNDFIPYKYSKIIHKDFKYIKEQKYILREYSKGKQTVYKHFFNNSKDYNLFNNNLVTQNITDLFLLNFNLPYVGWIEINNEILIENNIINCSCKYIKYIESDIIIYPKIFSFDIECLCYDSVGFPNMYNINDKISMISVIYNYNDLTQKFILYNSKHKSKIIDNTEYTSLYYDNEIKMLIGFFELIDKLNVDIIIGYNIYMFDFKYMSRRIGYYPNIKLKGSRIPNKDIQIKDLSNYLGTNILIPGRINIDLYSHIKTLNLSKNSLDYVSKLFLNEHKIDLPYTRMFELLHQDNSESLKIVADYCIKDSILTLKLFNTLHLWIQIKEISNISHINIINIFDTGQSAKYKNLLHYYCFNNDILINKDYNNTITSYEGAKVLVPKPGLYNFCTMLDFTSLYPSVIITHNICYTTFKGIVKCNYIVDDHYEDDEDNYYIFLDNVKYIYTKKYKGILPIMFKYLLNERVKYKNLLKTTNGINKIIFDKRQYALKIQANSIYGCLGSRNLIDLRFLYGAICTTGTGRIYLNKTVNIINENTFFKVIYGDTDSCLIKCDYIIDKDLFIKESIRIANYVTSLLPKGMHLKYENTFKKLILLTKKKYSGIRIEGNLYTKGMDIVKNNICNFIKNTYKTVLDDILIYNKNKDYILNFINESKKNLLDGKVNINDLIMTVSIGKKYKSNTNYIVLFIKNMKTKYNLNYTYGTKVNYIIIKNNSKLLGDKMLPIEVYNANINLLEIDYEYYLNHYFNTSLNALLNII</sequence>
<comment type="similarity">
    <text evidence="1">Belongs to the DNA polymerase type-B family.</text>
</comment>
<evidence type="ECO:0000259" key="10">
    <source>
        <dbReference type="Pfam" id="PF03104"/>
    </source>
</evidence>
<dbReference type="EC" id="2.7.7.7" evidence="2"/>
<accession>A0A1Y1VVQ4</accession>
<dbReference type="InterPro" id="IPR012337">
    <property type="entry name" value="RNaseH-like_sf"/>
</dbReference>
<dbReference type="InterPro" id="IPR050240">
    <property type="entry name" value="DNA_pol_type-B"/>
</dbReference>
<comment type="caution">
    <text evidence="11">The sequence shown here is derived from an EMBL/GenBank/DDBJ whole genome shotgun (WGS) entry which is preliminary data.</text>
</comment>
<dbReference type="SMART" id="SM00486">
    <property type="entry name" value="POLBc"/>
    <property type="match status" value="1"/>
</dbReference>
<keyword evidence="12" id="KW-1185">Reference proteome</keyword>
<evidence type="ECO:0000256" key="8">
    <source>
        <dbReference type="ARBA" id="ARBA00049244"/>
    </source>
</evidence>
<dbReference type="InterPro" id="IPR023211">
    <property type="entry name" value="DNA_pol_palm_dom_sf"/>
</dbReference>
<dbReference type="Gene3D" id="3.30.420.10">
    <property type="entry name" value="Ribonuclease H-like superfamily/Ribonuclease H"/>
    <property type="match status" value="1"/>
</dbReference>
<evidence type="ECO:0000256" key="2">
    <source>
        <dbReference type="ARBA" id="ARBA00012417"/>
    </source>
</evidence>
<dbReference type="PRINTS" id="PR00106">
    <property type="entry name" value="DNAPOLB"/>
</dbReference>
<dbReference type="InterPro" id="IPR043502">
    <property type="entry name" value="DNA/RNA_pol_sf"/>
</dbReference>
<keyword evidence="4" id="KW-0548">Nucleotidyltransferase</keyword>
<evidence type="ECO:0000256" key="4">
    <source>
        <dbReference type="ARBA" id="ARBA00022695"/>
    </source>
</evidence>